<keyword evidence="2" id="KW-1185">Reference proteome</keyword>
<comment type="caution">
    <text evidence="1">The sequence shown here is derived from an EMBL/GenBank/DDBJ whole genome shotgun (WGS) entry which is preliminary data.</text>
</comment>
<protein>
    <submittedName>
        <fullName evidence="1">Uncharacterized protein</fullName>
    </submittedName>
</protein>
<evidence type="ECO:0000313" key="1">
    <source>
        <dbReference type="EMBL" id="KAI8524724.1"/>
    </source>
</evidence>
<dbReference type="EMBL" id="CM046400">
    <property type="protein sequence ID" value="KAI8524724.1"/>
    <property type="molecule type" value="Genomic_DNA"/>
</dbReference>
<reference evidence="1" key="1">
    <citation type="submission" date="2022-02" db="EMBL/GenBank/DDBJ databases">
        <title>Plant Genome Project.</title>
        <authorList>
            <person name="Zhang R.-G."/>
        </authorList>
    </citation>
    <scope>NUCLEOTIDE SEQUENCE</scope>
    <source>
        <strain evidence="1">AT1</strain>
    </source>
</reference>
<proteinExistence type="predicted"/>
<gene>
    <name evidence="1" type="ORF">RHMOL_Rhmol13G0170900</name>
</gene>
<dbReference type="Proteomes" id="UP001062846">
    <property type="component" value="Chromosome 13"/>
</dbReference>
<evidence type="ECO:0000313" key="2">
    <source>
        <dbReference type="Proteomes" id="UP001062846"/>
    </source>
</evidence>
<name>A0ACC0L8R9_RHOML</name>
<organism evidence="1 2">
    <name type="scientific">Rhododendron molle</name>
    <name type="common">Chinese azalea</name>
    <name type="synonym">Azalea mollis</name>
    <dbReference type="NCBI Taxonomy" id="49168"/>
    <lineage>
        <taxon>Eukaryota</taxon>
        <taxon>Viridiplantae</taxon>
        <taxon>Streptophyta</taxon>
        <taxon>Embryophyta</taxon>
        <taxon>Tracheophyta</taxon>
        <taxon>Spermatophyta</taxon>
        <taxon>Magnoliopsida</taxon>
        <taxon>eudicotyledons</taxon>
        <taxon>Gunneridae</taxon>
        <taxon>Pentapetalae</taxon>
        <taxon>asterids</taxon>
        <taxon>Ericales</taxon>
        <taxon>Ericaceae</taxon>
        <taxon>Ericoideae</taxon>
        <taxon>Rhodoreae</taxon>
        <taxon>Rhododendron</taxon>
    </lineage>
</organism>
<accession>A0ACC0L8R9</accession>
<sequence length="401" mass="46086">MEIVIHESTPELDEDDNEDSNSEDVGEPKVGMSFDTEAEARTYYASYAQKKGFVVITRSSRKREDGRRGHVTFCCHRGGKARTKALNPLKAHPTAKTECKAAMNVSLQIDGKWILNTIVLEHNHEICPKKARYLKANRVIPNHTKRTLELNCLAGITLTKTISSCVIEAKGHENLTFTKKDARNYMDQVRRSELKEGDAEAMHKYFMRMHKDNGNFFYAMDLDKENRLCNVFWADARSREACKEFGEVVTFDTTYLVNTHNMPFAPFVGVNHHGQSILLGCGLILREDTPSFVWLFETWVSCMSGRSPNAIITDQCKAMQNAISIVLPNARHRWCLWHILKKVPEKLNGYDDYESIKSMLHNVVYDSLTIVEFEENWAHLIDTYQLGDNNWLSGLYEERHR</sequence>